<dbReference type="RefSeq" id="WP_272737807.1">
    <property type="nucleotide sequence ID" value="NZ_CP116942.1"/>
</dbReference>
<dbReference type="KEGG" id="ima:PO878_06060"/>
<accession>A0AAF0BWW6</accession>
<proteinExistence type="predicted"/>
<evidence type="ECO:0000313" key="2">
    <source>
        <dbReference type="EMBL" id="WCO68290.1"/>
    </source>
</evidence>
<dbReference type="Proteomes" id="UP001216390">
    <property type="component" value="Chromosome"/>
</dbReference>
<name>A0AAF0BWW6_9ACTN</name>
<evidence type="ECO:0000313" key="3">
    <source>
        <dbReference type="Proteomes" id="UP001216390"/>
    </source>
</evidence>
<protein>
    <submittedName>
        <fullName evidence="2">Uncharacterized protein</fullName>
    </submittedName>
</protein>
<dbReference type="AlphaFoldDB" id="A0AAF0BWW6"/>
<organism evidence="2 3">
    <name type="scientific">Iamia majanohamensis</name>
    <dbReference type="NCBI Taxonomy" id="467976"/>
    <lineage>
        <taxon>Bacteria</taxon>
        <taxon>Bacillati</taxon>
        <taxon>Actinomycetota</taxon>
        <taxon>Acidimicrobiia</taxon>
        <taxon>Acidimicrobiales</taxon>
        <taxon>Iamiaceae</taxon>
        <taxon>Iamia</taxon>
    </lineage>
</organism>
<dbReference type="EMBL" id="CP116942">
    <property type="protein sequence ID" value="WCO68290.1"/>
    <property type="molecule type" value="Genomic_DNA"/>
</dbReference>
<feature type="region of interest" description="Disordered" evidence="1">
    <location>
        <begin position="44"/>
        <end position="66"/>
    </location>
</feature>
<reference evidence="2" key="1">
    <citation type="submission" date="2023-01" db="EMBL/GenBank/DDBJ databases">
        <title>The diversity of Class Acidimicrobiia in South China Sea sediment environments and the proposal of Iamia marina sp. nov., a novel species of the genus Iamia.</title>
        <authorList>
            <person name="He Y."/>
            <person name="Tian X."/>
        </authorList>
    </citation>
    <scope>NUCLEOTIDE SEQUENCE</scope>
    <source>
        <strain evidence="2">DSM 19957</strain>
    </source>
</reference>
<gene>
    <name evidence="2" type="ORF">PO878_06060</name>
</gene>
<sequence>MAETWWWDLTRGRAVTGDERPADIDVLGPYPTREAAERWRERVEARNEEWKEEDERWEQKGRDEEE</sequence>
<keyword evidence="3" id="KW-1185">Reference proteome</keyword>
<evidence type="ECO:0000256" key="1">
    <source>
        <dbReference type="SAM" id="MobiDB-lite"/>
    </source>
</evidence>